<dbReference type="GO" id="GO:0016747">
    <property type="term" value="F:acyltransferase activity, transferring groups other than amino-acyl groups"/>
    <property type="evidence" value="ECO:0007669"/>
    <property type="project" value="InterPro"/>
</dbReference>
<protein>
    <submittedName>
        <fullName evidence="2">RimJ/RimL family protein N-acetyltransferase</fullName>
    </submittedName>
</protein>
<evidence type="ECO:0000313" key="3">
    <source>
        <dbReference type="Proteomes" id="UP000582837"/>
    </source>
</evidence>
<dbReference type="Gene3D" id="3.40.630.30">
    <property type="match status" value="1"/>
</dbReference>
<comment type="caution">
    <text evidence="2">The sequence shown here is derived from an EMBL/GenBank/DDBJ whole genome shotgun (WGS) entry which is preliminary data.</text>
</comment>
<name>A0A841GQH7_9BACT</name>
<evidence type="ECO:0000259" key="1">
    <source>
        <dbReference type="PROSITE" id="PS51186"/>
    </source>
</evidence>
<dbReference type="SUPFAM" id="SSF55729">
    <property type="entry name" value="Acyl-CoA N-acyltransferases (Nat)"/>
    <property type="match status" value="1"/>
</dbReference>
<dbReference type="InterPro" id="IPR000182">
    <property type="entry name" value="GNAT_dom"/>
</dbReference>
<keyword evidence="3" id="KW-1185">Reference proteome</keyword>
<reference evidence="2 3" key="1">
    <citation type="submission" date="2020-08" db="EMBL/GenBank/DDBJ databases">
        <title>Genomic Encyclopedia of Type Strains, Phase IV (KMG-IV): sequencing the most valuable type-strain genomes for metagenomic binning, comparative biology and taxonomic classification.</title>
        <authorList>
            <person name="Goeker M."/>
        </authorList>
    </citation>
    <scope>NUCLEOTIDE SEQUENCE [LARGE SCALE GENOMIC DNA]</scope>
    <source>
        <strain evidence="2 3">DSM 29007</strain>
    </source>
</reference>
<dbReference type="Proteomes" id="UP000582837">
    <property type="component" value="Unassembled WGS sequence"/>
</dbReference>
<keyword evidence="2" id="KW-0808">Transferase</keyword>
<dbReference type="CDD" id="cd04301">
    <property type="entry name" value="NAT_SF"/>
    <property type="match status" value="1"/>
</dbReference>
<dbReference type="AlphaFoldDB" id="A0A841GQH7"/>
<dbReference type="RefSeq" id="WP_170039340.1">
    <property type="nucleotide sequence ID" value="NZ_JABDTL010000002.1"/>
</dbReference>
<organism evidence="2 3">
    <name type="scientific">Longimicrobium terrae</name>
    <dbReference type="NCBI Taxonomy" id="1639882"/>
    <lineage>
        <taxon>Bacteria</taxon>
        <taxon>Pseudomonadati</taxon>
        <taxon>Gemmatimonadota</taxon>
        <taxon>Longimicrobiia</taxon>
        <taxon>Longimicrobiales</taxon>
        <taxon>Longimicrobiaceae</taxon>
        <taxon>Longimicrobium</taxon>
    </lineage>
</organism>
<dbReference type="PROSITE" id="PS51186">
    <property type="entry name" value="GNAT"/>
    <property type="match status" value="1"/>
</dbReference>
<evidence type="ECO:0000313" key="2">
    <source>
        <dbReference type="EMBL" id="MBB6068439.1"/>
    </source>
</evidence>
<accession>A0A841GQH7</accession>
<dbReference type="Pfam" id="PF00583">
    <property type="entry name" value="Acetyltransf_1"/>
    <property type="match status" value="1"/>
</dbReference>
<feature type="domain" description="N-acetyltransferase" evidence="1">
    <location>
        <begin position="5"/>
        <end position="157"/>
    </location>
</feature>
<dbReference type="EMBL" id="JACHIA010000001">
    <property type="protein sequence ID" value="MBB6068439.1"/>
    <property type="molecule type" value="Genomic_DNA"/>
</dbReference>
<proteinExistence type="predicted"/>
<gene>
    <name evidence="2" type="ORF">HNQ61_000050</name>
</gene>
<sequence>MNPTITLRPVTDGDMPFLLALYATTREEELKQVDWTPEQKAAFVHQQFHAQHQFWRENYSDTSWDLIVRDGEPVGRLYVARWPGDIRIVDIALVPALRGGGLGTELIRALFSEGDASGRKVSIHVEIFNPARRLYERLGFVQAEVRGVYLRMERAPAAVAAG</sequence>
<dbReference type="InterPro" id="IPR016181">
    <property type="entry name" value="Acyl_CoA_acyltransferase"/>
</dbReference>